<name>A0A7W6C3P5_9SPHN</name>
<evidence type="ECO:0000313" key="5">
    <source>
        <dbReference type="Proteomes" id="UP000561459"/>
    </source>
</evidence>
<comment type="caution">
    <text evidence="4">The sequence shown here is derived from an EMBL/GenBank/DDBJ whole genome shotgun (WGS) entry which is preliminary data.</text>
</comment>
<dbReference type="Pfam" id="PF02826">
    <property type="entry name" value="2-Hacid_dh_C"/>
    <property type="match status" value="1"/>
</dbReference>
<dbReference type="Gene3D" id="3.40.50.720">
    <property type="entry name" value="NAD(P)-binding Rossmann-like Domain"/>
    <property type="match status" value="2"/>
</dbReference>
<keyword evidence="2" id="KW-0520">NAD</keyword>
<dbReference type="InterPro" id="IPR036291">
    <property type="entry name" value="NAD(P)-bd_dom_sf"/>
</dbReference>
<evidence type="ECO:0000313" key="4">
    <source>
        <dbReference type="EMBL" id="MBB3940243.1"/>
    </source>
</evidence>
<keyword evidence="1" id="KW-0560">Oxidoreductase</keyword>
<dbReference type="AlphaFoldDB" id="A0A7W6C3P5"/>
<protein>
    <submittedName>
        <fullName evidence="4">Phosphoglycerate dehydrogenase-like enzyme</fullName>
    </submittedName>
</protein>
<dbReference type="EMBL" id="JACIDY010000004">
    <property type="protein sequence ID" value="MBB3940243.1"/>
    <property type="molecule type" value="Genomic_DNA"/>
</dbReference>
<dbReference type="Proteomes" id="UP000561459">
    <property type="component" value="Unassembled WGS sequence"/>
</dbReference>
<accession>A0A7W6C3P5</accession>
<evidence type="ECO:0000259" key="3">
    <source>
        <dbReference type="Pfam" id="PF02826"/>
    </source>
</evidence>
<dbReference type="GO" id="GO:0016491">
    <property type="term" value="F:oxidoreductase activity"/>
    <property type="evidence" value="ECO:0007669"/>
    <property type="project" value="UniProtKB-KW"/>
</dbReference>
<dbReference type="PANTHER" id="PTHR43333">
    <property type="entry name" value="2-HACID_DH_C DOMAIN-CONTAINING PROTEIN"/>
    <property type="match status" value="1"/>
</dbReference>
<evidence type="ECO:0000256" key="1">
    <source>
        <dbReference type="ARBA" id="ARBA00023002"/>
    </source>
</evidence>
<dbReference type="SUPFAM" id="SSF51735">
    <property type="entry name" value="NAD(P)-binding Rossmann-fold domains"/>
    <property type="match status" value="1"/>
</dbReference>
<dbReference type="PANTHER" id="PTHR43333:SF1">
    <property type="entry name" value="D-ISOMER SPECIFIC 2-HYDROXYACID DEHYDROGENASE NAD-BINDING DOMAIN-CONTAINING PROTEIN"/>
    <property type="match status" value="1"/>
</dbReference>
<evidence type="ECO:0000256" key="2">
    <source>
        <dbReference type="ARBA" id="ARBA00023027"/>
    </source>
</evidence>
<keyword evidence="5" id="KW-1185">Reference proteome</keyword>
<feature type="domain" description="D-isomer specific 2-hydroxyacid dehydrogenase NAD-binding" evidence="3">
    <location>
        <begin position="121"/>
        <end position="275"/>
    </location>
</feature>
<organism evidence="4 5">
    <name type="scientific">Novosphingobium fluoreni</name>
    <dbReference type="NCBI Taxonomy" id="1391222"/>
    <lineage>
        <taxon>Bacteria</taxon>
        <taxon>Pseudomonadati</taxon>
        <taxon>Pseudomonadota</taxon>
        <taxon>Alphaproteobacteria</taxon>
        <taxon>Sphingomonadales</taxon>
        <taxon>Sphingomonadaceae</taxon>
        <taxon>Novosphingobium</taxon>
    </lineage>
</organism>
<proteinExistence type="predicted"/>
<sequence length="312" mass="33291">MASQLGPEFDAELAALPFDPKIVSVNGDEPWRVADEADVLVVRPSPQWQAMRGKPVPSGWPGRLRWVFSASTGIDTYPAWLLDAPLVTCGRGTASDEIADYVMAAIYQRSKNLDAVTVRSAAEWRVQSLGGVMGSTVGILGMGAIGQAVASRALASGMRVVGVRRRDTGAAIPGGVELLTGFAAVVERADHIVIALPSTPQTLRIVNAALLARAKPDAHLINVARGAIVDQKALVDALDAQRLGFATLDVTDPEPLPEGDPLYTHAKVRLTPHISAHSEAVRDRLLEKLKRDLCLFAKGEQPGDVVDSVSRY</sequence>
<dbReference type="GO" id="GO:0051287">
    <property type="term" value="F:NAD binding"/>
    <property type="evidence" value="ECO:0007669"/>
    <property type="project" value="InterPro"/>
</dbReference>
<dbReference type="InterPro" id="IPR006140">
    <property type="entry name" value="D-isomer_DH_NAD-bd"/>
</dbReference>
<gene>
    <name evidence="4" type="ORF">GGR39_001900</name>
</gene>
<reference evidence="4 5" key="1">
    <citation type="submission" date="2020-08" db="EMBL/GenBank/DDBJ databases">
        <title>Genomic Encyclopedia of Type Strains, Phase IV (KMG-IV): sequencing the most valuable type-strain genomes for metagenomic binning, comparative biology and taxonomic classification.</title>
        <authorList>
            <person name="Goeker M."/>
        </authorList>
    </citation>
    <scope>NUCLEOTIDE SEQUENCE [LARGE SCALE GENOMIC DNA]</scope>
    <source>
        <strain evidence="4 5">DSM 27568</strain>
    </source>
</reference>